<keyword evidence="2" id="KW-0325">Glycoprotein</keyword>
<keyword evidence="7" id="KW-1185">Reference proteome</keyword>
<evidence type="ECO:0000313" key="6">
    <source>
        <dbReference type="EMBL" id="NXR25427.1"/>
    </source>
</evidence>
<dbReference type="GO" id="GO:0103068">
    <property type="term" value="F:leukotriene C4 gamma-glutamyl transferase activity"/>
    <property type="evidence" value="ECO:0007669"/>
    <property type="project" value="UniProtKB-EC"/>
</dbReference>
<dbReference type="GO" id="GO:0031179">
    <property type="term" value="P:peptide modification"/>
    <property type="evidence" value="ECO:0007669"/>
    <property type="project" value="TreeGrafter"/>
</dbReference>
<feature type="binding site" evidence="4">
    <location>
        <begin position="455"/>
        <end position="456"/>
    </location>
    <ligand>
        <name>L-glutamate</name>
        <dbReference type="ChEBI" id="CHEBI:29985"/>
    </ligand>
</feature>
<dbReference type="PANTHER" id="PTHR11686">
    <property type="entry name" value="GAMMA GLUTAMYL TRANSPEPTIDASE"/>
    <property type="match status" value="1"/>
</dbReference>
<comment type="pathway">
    <text evidence="5">Sulfur metabolism; glutathione metabolism.</text>
</comment>
<dbReference type="InterPro" id="IPR055262">
    <property type="entry name" value="GGT_CS"/>
</dbReference>
<evidence type="ECO:0000313" key="7">
    <source>
        <dbReference type="Proteomes" id="UP000590623"/>
    </source>
</evidence>
<evidence type="ECO:0000256" key="1">
    <source>
        <dbReference type="ARBA" id="ARBA00009381"/>
    </source>
</evidence>
<keyword evidence="5" id="KW-0808">Transferase</keyword>
<dbReference type="GO" id="GO:0002682">
    <property type="term" value="P:regulation of immune system process"/>
    <property type="evidence" value="ECO:0007669"/>
    <property type="project" value="TreeGrafter"/>
</dbReference>
<dbReference type="GO" id="GO:0050727">
    <property type="term" value="P:regulation of inflammatory response"/>
    <property type="evidence" value="ECO:0007669"/>
    <property type="project" value="TreeGrafter"/>
</dbReference>
<dbReference type="EMBL" id="VWYM01019404">
    <property type="protein sequence ID" value="NXR25427.1"/>
    <property type="molecule type" value="Genomic_DNA"/>
</dbReference>
<dbReference type="NCBIfam" id="TIGR00066">
    <property type="entry name" value="g_glut_trans"/>
    <property type="match status" value="1"/>
</dbReference>
<accession>A0A7L2JQV6</accession>
<comment type="function">
    <text evidence="5">Cleaves the gamma-glutamyl peptide bond of glutathione and glutathione conjugates.</text>
</comment>
<dbReference type="FunFam" id="3.60.20.40:FF:000007">
    <property type="entry name" value="Glutathione hydrolase 1 proenzyme"/>
    <property type="match status" value="1"/>
</dbReference>
<dbReference type="InterPro" id="IPR029055">
    <property type="entry name" value="Ntn_hydrolases_N"/>
</dbReference>
<dbReference type="SUPFAM" id="SSF56235">
    <property type="entry name" value="N-terminal nucleophile aminohydrolases (Ntn hydrolases)"/>
    <property type="match status" value="1"/>
</dbReference>
<name>A0A7L2JQV6_CINMU</name>
<feature type="active site" description="Nucleophile" evidence="3">
    <location>
        <position position="385"/>
    </location>
</feature>
<feature type="binding site" evidence="4">
    <location>
        <position position="427"/>
    </location>
    <ligand>
        <name>L-glutamate</name>
        <dbReference type="ChEBI" id="CHEBI:29985"/>
    </ligand>
</feature>
<dbReference type="GO" id="GO:0036374">
    <property type="term" value="F:glutathione hydrolase activity"/>
    <property type="evidence" value="ECO:0007669"/>
    <property type="project" value="UniProtKB-UniRule"/>
</dbReference>
<comment type="similarity">
    <text evidence="1">Belongs to the gamma-glutamyltransferase family.</text>
</comment>
<dbReference type="Pfam" id="PF01019">
    <property type="entry name" value="G_glu_transpept"/>
    <property type="match status" value="1"/>
</dbReference>
<keyword evidence="5" id="KW-0012">Acyltransferase</keyword>
<comment type="catalytic activity">
    <reaction evidence="5">
        <text>an N-terminal (5-L-glutamyl)-[peptide] + an alpha-amino acid = 5-L-glutamyl amino acid + an N-terminal L-alpha-aminoacyl-[peptide]</text>
        <dbReference type="Rhea" id="RHEA:23904"/>
        <dbReference type="Rhea" id="RHEA-COMP:9780"/>
        <dbReference type="Rhea" id="RHEA-COMP:9795"/>
        <dbReference type="ChEBI" id="CHEBI:77644"/>
        <dbReference type="ChEBI" id="CHEBI:78597"/>
        <dbReference type="ChEBI" id="CHEBI:78599"/>
        <dbReference type="ChEBI" id="CHEBI:78608"/>
        <dbReference type="EC" id="2.3.2.2"/>
    </reaction>
</comment>
<keyword evidence="5" id="KW-1133">Transmembrane helix</keyword>
<dbReference type="Gene3D" id="3.60.20.40">
    <property type="match status" value="1"/>
</dbReference>
<evidence type="ECO:0000256" key="5">
    <source>
        <dbReference type="RuleBase" id="RU368068"/>
    </source>
</evidence>
<feature type="transmembrane region" description="Helical" evidence="5">
    <location>
        <begin position="6"/>
        <end position="28"/>
    </location>
</feature>
<reference evidence="6 7" key="1">
    <citation type="submission" date="2019-09" db="EMBL/GenBank/DDBJ databases">
        <title>Bird 10,000 Genomes (B10K) Project - Family phase.</title>
        <authorList>
            <person name="Zhang G."/>
        </authorList>
    </citation>
    <scope>NUCLEOTIDE SEQUENCE [LARGE SCALE GENOMIC DNA]</scope>
    <source>
        <strain evidence="6">B10K-DU-001-77</strain>
        <tissue evidence="6">Muscle</tissue>
    </source>
</reference>
<dbReference type="PROSITE" id="PS00462">
    <property type="entry name" value="G_GLU_TRANSPEPTIDASE"/>
    <property type="match status" value="1"/>
</dbReference>
<dbReference type="InterPro" id="IPR043137">
    <property type="entry name" value="GGT_ssub_C"/>
</dbReference>
<keyword evidence="5 6" id="KW-0378">Hydrolase</keyword>
<dbReference type="GO" id="GO:0006751">
    <property type="term" value="P:glutathione catabolic process"/>
    <property type="evidence" value="ECO:0007669"/>
    <property type="project" value="UniProtKB-UniRule"/>
</dbReference>
<evidence type="ECO:0000256" key="3">
    <source>
        <dbReference type="PIRSR" id="PIRSR600101-1"/>
    </source>
</evidence>
<keyword evidence="5" id="KW-0812">Transmembrane</keyword>
<dbReference type="PANTHER" id="PTHR11686:SF56">
    <property type="entry name" value="GLUTATHIONE HYDROLASE 1 PROENZYME-RELATED"/>
    <property type="match status" value="1"/>
</dbReference>
<evidence type="ECO:0000256" key="4">
    <source>
        <dbReference type="PIRSR" id="PIRSR600101-2"/>
    </source>
</evidence>
<feature type="binding site" evidence="4">
    <location>
        <position position="478"/>
    </location>
    <ligand>
        <name>L-glutamate</name>
        <dbReference type="ChEBI" id="CHEBI:29985"/>
    </ligand>
</feature>
<dbReference type="FunFam" id="1.10.246.130:FF:000002">
    <property type="entry name" value="glutathione hydrolase 1 proenzyme"/>
    <property type="match status" value="1"/>
</dbReference>
<comment type="catalytic activity">
    <reaction evidence="5">
        <text>an S-substituted glutathione + H2O = an S-substituted L-cysteinylglycine + L-glutamate</text>
        <dbReference type="Rhea" id="RHEA:59468"/>
        <dbReference type="ChEBI" id="CHEBI:15377"/>
        <dbReference type="ChEBI" id="CHEBI:29985"/>
        <dbReference type="ChEBI" id="CHEBI:90779"/>
        <dbReference type="ChEBI" id="CHEBI:143103"/>
        <dbReference type="EC" id="3.4.19.13"/>
    </reaction>
</comment>
<dbReference type="GO" id="GO:0005886">
    <property type="term" value="C:plasma membrane"/>
    <property type="evidence" value="ECO:0007669"/>
    <property type="project" value="TreeGrafter"/>
</dbReference>
<keyword evidence="5" id="KW-0472">Membrane</keyword>
<dbReference type="InterPro" id="IPR043138">
    <property type="entry name" value="GGT_lsub"/>
</dbReference>
<feature type="binding site" evidence="4">
    <location>
        <position position="104"/>
    </location>
    <ligand>
        <name>L-glutamate</name>
        <dbReference type="ChEBI" id="CHEBI:29985"/>
    </ligand>
</feature>
<comment type="subcellular location">
    <subcellularLocation>
        <location evidence="5">Membrane</location>
        <topology evidence="5">Single-pass type II membrane protein</topology>
    </subcellularLocation>
</comment>
<comment type="caution">
    <text evidence="6">The sequence shown here is derived from an EMBL/GenBank/DDBJ whole genome shotgun (WGS) entry which is preliminary data.</text>
</comment>
<dbReference type="PRINTS" id="PR01210">
    <property type="entry name" value="GGTRANSPTASE"/>
</dbReference>
<feature type="non-terminal residue" evidence="6">
    <location>
        <position position="572"/>
    </location>
</feature>
<protein>
    <recommendedName>
        <fullName evidence="5">Glutathione hydrolase</fullName>
        <ecNumber evidence="5">2.3.2.2</ecNumber>
        <ecNumber evidence="5">3.4.19.13</ecNumber>
    </recommendedName>
    <alternativeName>
        <fullName evidence="5">Gamma-glutamyltransferase</fullName>
    </alternativeName>
    <alternativeName>
        <fullName evidence="5">Gamma-glutamyltranspeptidase</fullName>
    </alternativeName>
</protein>
<dbReference type="Proteomes" id="UP000590623">
    <property type="component" value="Unassembled WGS sequence"/>
</dbReference>
<gene>
    <name evidence="6" type="primary">Ggt1</name>
    <name evidence="6" type="ORF">CINMEX_R12989</name>
</gene>
<dbReference type="OrthoDB" id="1081007at2759"/>
<dbReference type="AlphaFoldDB" id="A0A7L2JQV6"/>
<evidence type="ECO:0000256" key="2">
    <source>
        <dbReference type="ARBA" id="ARBA00023180"/>
    </source>
</evidence>
<sequence length="572" mass="61905">MKTRCVVVTVVTVVLLGLVLFLGLFFGLRSGDAHTYRRAAVATDAGPCSIIGRDILKQGGSAVDAAIAALLCVGLMNAHSMGIGGGLFFTIYSSSGKVEIINAREVAPKRASENMFGNNTQLSLKGGLSIAVPGEIRGYELAHKRHGKLPWKDLFMPSVKLAREGFPVGKGLAAAIKSKEEAIESNPLLCEVFCKGGKILQEGETIKMPKLANTYETIATEGADAFYIGSLAKQIIADIRNAGENQDIWGIVTLEDLRDYNATVIEDPIQIKLGEFTLYTPSAPLSGPVLALIFNILKGYNFSAASIKTVEEKGLTYHRIVEAFRFAYAKRTLLGDPKFVNITEAIRNMTSEFFADSLRRKITDNTSHPVDYYEPVYYTGDNAGTSHISIVADDGSAVSATSTINQYFGSDVRSNVSGIIFNDEMDDFSSPYIINGFGIPPSPANFIAPGKQPMSSMCPSILVDKMKKVKMVVGASGGTKITTATALTIMNSIWFGYDVKKAVEEPRIHDQLFPNITELEQQIEEGIEQQLQQRRHGTVRVSGGAVVQAILRTERGWAAASDSRKGGFPAGY</sequence>
<dbReference type="EC" id="2.3.2.2" evidence="5"/>
<dbReference type="UniPathway" id="UPA00204"/>
<feature type="non-terminal residue" evidence="6">
    <location>
        <position position="1"/>
    </location>
</feature>
<dbReference type="EC" id="3.4.19.13" evidence="5"/>
<dbReference type="InterPro" id="IPR000101">
    <property type="entry name" value="GGT_peptidase"/>
</dbReference>
<proteinExistence type="inferred from homology"/>
<organism evidence="6 7">
    <name type="scientific">Cinclus mexicanus</name>
    <name type="common">American dipper</name>
    <dbReference type="NCBI Taxonomy" id="161649"/>
    <lineage>
        <taxon>Eukaryota</taxon>
        <taxon>Metazoa</taxon>
        <taxon>Chordata</taxon>
        <taxon>Craniata</taxon>
        <taxon>Vertebrata</taxon>
        <taxon>Euteleostomi</taxon>
        <taxon>Archelosauria</taxon>
        <taxon>Archosauria</taxon>
        <taxon>Dinosauria</taxon>
        <taxon>Saurischia</taxon>
        <taxon>Theropoda</taxon>
        <taxon>Coelurosauria</taxon>
        <taxon>Aves</taxon>
        <taxon>Neognathae</taxon>
        <taxon>Neoaves</taxon>
        <taxon>Telluraves</taxon>
        <taxon>Australaves</taxon>
        <taxon>Passeriformes</taxon>
        <taxon>Cinclidae</taxon>
        <taxon>Cinclus</taxon>
    </lineage>
</organism>
<comment type="catalytic activity">
    <reaction evidence="5">
        <text>glutathione + H2O = L-cysteinylglycine + L-glutamate</text>
        <dbReference type="Rhea" id="RHEA:28807"/>
        <dbReference type="ChEBI" id="CHEBI:15377"/>
        <dbReference type="ChEBI" id="CHEBI:29985"/>
        <dbReference type="ChEBI" id="CHEBI:57925"/>
        <dbReference type="ChEBI" id="CHEBI:61694"/>
        <dbReference type="EC" id="3.4.19.13"/>
    </reaction>
</comment>
<dbReference type="Gene3D" id="1.10.246.130">
    <property type="match status" value="1"/>
</dbReference>
<feature type="binding site" evidence="4">
    <location>
        <begin position="403"/>
        <end position="405"/>
    </location>
    <ligand>
        <name>L-glutamate</name>
        <dbReference type="ChEBI" id="CHEBI:29985"/>
    </ligand>
</feature>